<proteinExistence type="predicted"/>
<evidence type="ECO:0000313" key="6">
    <source>
        <dbReference type="EMBL" id="NXT24823.1"/>
    </source>
</evidence>
<dbReference type="PANTHER" id="PTHR14514">
    <property type="entry name" value="PKA ANCHORING PROTEIN"/>
    <property type="match status" value="1"/>
</dbReference>
<evidence type="ECO:0000256" key="1">
    <source>
        <dbReference type="ARBA" id="ARBA00004308"/>
    </source>
</evidence>
<feature type="compositionally biased region" description="Gly residues" evidence="5">
    <location>
        <begin position="97"/>
        <end position="110"/>
    </location>
</feature>
<evidence type="ECO:0000256" key="2">
    <source>
        <dbReference type="ARBA" id="ARBA00022553"/>
    </source>
</evidence>
<feature type="region of interest" description="Disordered" evidence="5">
    <location>
        <begin position="83"/>
        <end position="110"/>
    </location>
</feature>
<evidence type="ECO:0000256" key="5">
    <source>
        <dbReference type="SAM" id="MobiDB-lite"/>
    </source>
</evidence>
<feature type="region of interest" description="Disordered" evidence="5">
    <location>
        <begin position="156"/>
        <end position="199"/>
    </location>
</feature>
<feature type="compositionally biased region" description="Polar residues" evidence="5">
    <location>
        <begin position="83"/>
        <end position="95"/>
    </location>
</feature>
<dbReference type="EMBL" id="VZTO01015983">
    <property type="protein sequence ID" value="NXT24823.1"/>
    <property type="molecule type" value="Genomic_DNA"/>
</dbReference>
<keyword evidence="4" id="KW-0472">Membrane</keyword>
<feature type="non-terminal residue" evidence="6">
    <location>
        <position position="503"/>
    </location>
</feature>
<comment type="caution">
    <text evidence="6">The sequence shown here is derived from an EMBL/GenBank/DDBJ whole genome shotgun (WGS) entry which is preliminary data.</text>
</comment>
<dbReference type="Proteomes" id="UP000536260">
    <property type="component" value="Unassembled WGS sequence"/>
</dbReference>
<keyword evidence="2" id="KW-0597">Phosphoprotein</keyword>
<gene>
    <name evidence="6" type="primary">Cep68</name>
    <name evidence="6" type="ORF">SYRPAR_R10114</name>
</gene>
<protein>
    <submittedName>
        <fullName evidence="6">CEP68 protein</fullName>
    </submittedName>
</protein>
<dbReference type="SUPFAM" id="SSF46966">
    <property type="entry name" value="Spectrin repeat"/>
    <property type="match status" value="1"/>
</dbReference>
<dbReference type="Gene3D" id="1.20.58.60">
    <property type="match status" value="1"/>
</dbReference>
<sequence length="503" mass="55318">PLLNDHPVVERIREMSSYQADYWACVIPDSLPPSPDRSSPHWDPNKEYEDLLDYAYPLKPRYKLGKMPEPFLHDSGIGLDSFSVSPEGTSRSTSIYGRGGRARGSGENGRWGFGVSAQRFSTLGPGKRGCSGAGSYYEPLPIAKTSFTQSASPHPFRGFAKDVTPKSAGQDSYGRPAVDGRSWCTGGSPSPNYKGQAKSTGRFLPTTAVLPLRKEWEGDEEFFSLPPRLRELERLAQILSDLSLTIRTPGHDRQNLPCHSDGRQPCSSVLAPFGESGGRDERGNTEGYVGLWHPCSSQKPSWENSESCGRIRRDPLRGLHLPTGLRDTLDATYLNEPWDRGHLKKSQQSESLAQCVKTFCCQLEELICWLYKVADITDNWVPASPDAQSVKASLRRCLEFKKDVADHRSLTESVLERGEALLDCMASNSPALKDILGLIAKQSEELESQAERLYESVLAAAGPTRGKDRMEDGGLQRTAAQWVSGGTNLPSVAGGRGREAQED</sequence>
<evidence type="ECO:0000256" key="4">
    <source>
        <dbReference type="ARBA" id="ARBA00023136"/>
    </source>
</evidence>
<evidence type="ECO:0000256" key="3">
    <source>
        <dbReference type="ARBA" id="ARBA00022737"/>
    </source>
</evidence>
<feature type="non-terminal residue" evidence="6">
    <location>
        <position position="1"/>
    </location>
</feature>
<reference evidence="6 7" key="1">
    <citation type="submission" date="2019-09" db="EMBL/GenBank/DDBJ databases">
        <title>Bird 10,000 Genomes (B10K) Project - Family phase.</title>
        <authorList>
            <person name="Zhang G."/>
        </authorList>
    </citation>
    <scope>NUCLEOTIDE SEQUENCE [LARGE SCALE GENOMIC DNA]</scope>
    <source>
        <strain evidence="6">B10K-DU-003-42</strain>
        <tissue evidence="6">Mixed tissue sample</tissue>
    </source>
</reference>
<accession>A0A7L3B156</accession>
<comment type="subcellular location">
    <subcellularLocation>
        <location evidence="1">Endomembrane system</location>
    </subcellularLocation>
</comment>
<dbReference type="PANTHER" id="PTHR14514:SF2">
    <property type="entry name" value="A-KINASE ANCHOR PROTEIN 6"/>
    <property type="match status" value="1"/>
</dbReference>
<evidence type="ECO:0000313" key="7">
    <source>
        <dbReference type="Proteomes" id="UP000536260"/>
    </source>
</evidence>
<dbReference type="AlphaFoldDB" id="A0A7L3B156"/>
<organism evidence="6 7">
    <name type="scientific">Syrrhaptes paradoxus</name>
    <name type="common">Pallas's sandgrouse</name>
    <dbReference type="NCBI Taxonomy" id="302527"/>
    <lineage>
        <taxon>Eukaryota</taxon>
        <taxon>Metazoa</taxon>
        <taxon>Chordata</taxon>
        <taxon>Craniata</taxon>
        <taxon>Vertebrata</taxon>
        <taxon>Euteleostomi</taxon>
        <taxon>Archelosauria</taxon>
        <taxon>Archosauria</taxon>
        <taxon>Dinosauria</taxon>
        <taxon>Saurischia</taxon>
        <taxon>Theropoda</taxon>
        <taxon>Coelurosauria</taxon>
        <taxon>Aves</taxon>
        <taxon>Neognathae</taxon>
        <taxon>Neoaves</taxon>
        <taxon>Columbimorphae</taxon>
        <taxon>Pterocliformes</taxon>
        <taxon>Pteroclidae</taxon>
        <taxon>Syrrhaptes</taxon>
    </lineage>
</organism>
<feature type="region of interest" description="Disordered" evidence="5">
    <location>
        <begin position="482"/>
        <end position="503"/>
    </location>
</feature>
<keyword evidence="7" id="KW-1185">Reference proteome</keyword>
<feature type="compositionally biased region" description="Polar residues" evidence="5">
    <location>
        <begin position="185"/>
        <end position="199"/>
    </location>
</feature>
<name>A0A7L3B156_9AVES</name>
<keyword evidence="3" id="KW-0677">Repeat</keyword>